<protein>
    <submittedName>
        <fullName evidence="1">Uncharacterized protein</fullName>
    </submittedName>
</protein>
<dbReference type="RefSeq" id="WP_134749313.1">
    <property type="nucleotide sequence ID" value="NZ_MYFO02000004.1"/>
</dbReference>
<name>A0A4Y8Q9K6_9BACL</name>
<dbReference type="OrthoDB" id="2665147at2"/>
<dbReference type="AlphaFoldDB" id="A0A4Y8Q9K6"/>
<evidence type="ECO:0000313" key="2">
    <source>
        <dbReference type="Proteomes" id="UP000298246"/>
    </source>
</evidence>
<proteinExistence type="predicted"/>
<comment type="caution">
    <text evidence="1">The sequence shown here is derived from an EMBL/GenBank/DDBJ whole genome shotgun (WGS) entry which is preliminary data.</text>
</comment>
<dbReference type="EMBL" id="MYFO01000002">
    <property type="protein sequence ID" value="TFE91314.1"/>
    <property type="molecule type" value="Genomic_DNA"/>
</dbReference>
<reference evidence="1 2" key="1">
    <citation type="submission" date="2017-03" db="EMBL/GenBank/DDBJ databases">
        <title>Isolation of Levoglucosan Utilizing Bacteria.</title>
        <authorList>
            <person name="Arya A.S."/>
        </authorList>
    </citation>
    <scope>NUCLEOTIDE SEQUENCE [LARGE SCALE GENOMIC DNA]</scope>
    <source>
        <strain evidence="1 2">MEC069</strain>
    </source>
</reference>
<keyword evidence="2" id="KW-1185">Reference proteome</keyword>
<dbReference type="Proteomes" id="UP000298246">
    <property type="component" value="Unassembled WGS sequence"/>
</dbReference>
<organism evidence="1 2">
    <name type="scientific">Paenibacillus athensensis</name>
    <dbReference type="NCBI Taxonomy" id="1967502"/>
    <lineage>
        <taxon>Bacteria</taxon>
        <taxon>Bacillati</taxon>
        <taxon>Bacillota</taxon>
        <taxon>Bacilli</taxon>
        <taxon>Bacillales</taxon>
        <taxon>Paenibacillaceae</taxon>
        <taxon>Paenibacillus</taxon>
    </lineage>
</organism>
<gene>
    <name evidence="1" type="ORF">B5M42_02395</name>
</gene>
<evidence type="ECO:0000313" key="1">
    <source>
        <dbReference type="EMBL" id="TFE91314.1"/>
    </source>
</evidence>
<accession>A0A4Y8Q9K6</accession>
<sequence length="130" mass="14644">MNKVDKAEFVRMTERNDVACADVEVQLAGSDEVLLAEFTSSRDQALILSHIYRKETLADVDWYDNNLHRAFEDVSGELLHNVAGEDGREALAKQILAFGTVKEELREHFQLLRRASLFGTGDADDPPMVH</sequence>